<keyword evidence="4" id="KW-1185">Reference proteome</keyword>
<organism evidence="3 4">
    <name type="scientific">Nitrospira defluvii</name>
    <dbReference type="NCBI Taxonomy" id="330214"/>
    <lineage>
        <taxon>Bacteria</taxon>
        <taxon>Pseudomonadati</taxon>
        <taxon>Nitrospirota</taxon>
        <taxon>Nitrospiria</taxon>
        <taxon>Nitrospirales</taxon>
        <taxon>Nitrospiraceae</taxon>
        <taxon>Nitrospira</taxon>
    </lineage>
</organism>
<evidence type="ECO:0000313" key="3">
    <source>
        <dbReference type="EMBL" id="CAE6704868.1"/>
    </source>
</evidence>
<dbReference type="Pfam" id="PF01464">
    <property type="entry name" value="SLT"/>
    <property type="match status" value="1"/>
</dbReference>
<comment type="similarity">
    <text evidence="1">Belongs to the transglycosylase Slt family.</text>
</comment>
<evidence type="ECO:0000259" key="2">
    <source>
        <dbReference type="Pfam" id="PF01464"/>
    </source>
</evidence>
<dbReference type="InterPro" id="IPR008258">
    <property type="entry name" value="Transglycosylase_SLT_dom_1"/>
</dbReference>
<dbReference type="PANTHER" id="PTHR37423">
    <property type="entry name" value="SOLUBLE LYTIC MUREIN TRANSGLYCOSYLASE-RELATED"/>
    <property type="match status" value="1"/>
</dbReference>
<dbReference type="InterPro" id="IPR000189">
    <property type="entry name" value="Transglyc_AS"/>
</dbReference>
<dbReference type="Proteomes" id="UP000675880">
    <property type="component" value="Unassembled WGS sequence"/>
</dbReference>
<dbReference type="PANTHER" id="PTHR37423:SF2">
    <property type="entry name" value="MEMBRANE-BOUND LYTIC MUREIN TRANSGLYCOSYLASE C"/>
    <property type="match status" value="1"/>
</dbReference>
<sequence>MSHAGCVTKELGPTIMEQSEAGERTSVAWVIPLVIASALVVGESASAESEIYGYVGVNGLFELTNVPTEQRFRSADSRARRLTRRVSVEEVEEAVERYAWQFHLHPALLLAVIKAESDFNPTVISRAGAVGLMQLIPETAIRHGVRNLYDTGDNIRGGARHLRYLLDRFNGNLRLAVAAYNAGERRVERYRAIPPYQETRDYVRKVMIYYKNFRGDYQVSPGKAVLLAMHHRPLQLASQSTSAELRSTRPILGK</sequence>
<feature type="domain" description="Transglycosylase SLT" evidence="2">
    <location>
        <begin position="95"/>
        <end position="199"/>
    </location>
</feature>
<dbReference type="EMBL" id="CAJNBJ010000001">
    <property type="protein sequence ID" value="CAE6704868.1"/>
    <property type="molecule type" value="Genomic_DNA"/>
</dbReference>
<name>A0ABM8QM74_9BACT</name>
<dbReference type="InterPro" id="IPR023346">
    <property type="entry name" value="Lysozyme-like_dom_sf"/>
</dbReference>
<dbReference type="PROSITE" id="PS00922">
    <property type="entry name" value="TRANSGLYCOSYLASE"/>
    <property type="match status" value="1"/>
</dbReference>
<gene>
    <name evidence="3" type="ORF">NSPZN2_10920</name>
</gene>
<protein>
    <submittedName>
        <fullName evidence="3">Lytic transglycosylase</fullName>
    </submittedName>
</protein>
<dbReference type="CDD" id="cd00254">
    <property type="entry name" value="LT-like"/>
    <property type="match status" value="1"/>
</dbReference>
<comment type="caution">
    <text evidence="3">The sequence shown here is derived from an EMBL/GenBank/DDBJ whole genome shotgun (WGS) entry which is preliminary data.</text>
</comment>
<dbReference type="SUPFAM" id="SSF53955">
    <property type="entry name" value="Lysozyme-like"/>
    <property type="match status" value="1"/>
</dbReference>
<accession>A0ABM8QM74</accession>
<evidence type="ECO:0000313" key="4">
    <source>
        <dbReference type="Proteomes" id="UP000675880"/>
    </source>
</evidence>
<dbReference type="RefSeq" id="WP_213040731.1">
    <property type="nucleotide sequence ID" value="NZ_CAJNBJ010000001.1"/>
</dbReference>
<reference evidence="3 4" key="1">
    <citation type="submission" date="2021-02" db="EMBL/GenBank/DDBJ databases">
        <authorList>
            <person name="Han P."/>
        </authorList>
    </citation>
    <scope>NUCLEOTIDE SEQUENCE [LARGE SCALE GENOMIC DNA]</scope>
    <source>
        <strain evidence="3">Candidatus Nitrospira sp. ZN2</strain>
    </source>
</reference>
<dbReference type="Gene3D" id="1.10.530.10">
    <property type="match status" value="1"/>
</dbReference>
<evidence type="ECO:0000256" key="1">
    <source>
        <dbReference type="ARBA" id="ARBA00007734"/>
    </source>
</evidence>
<proteinExistence type="inferred from homology"/>